<evidence type="ECO:0000313" key="8">
    <source>
        <dbReference type="Proteomes" id="UP000199496"/>
    </source>
</evidence>
<keyword evidence="2" id="KW-0378">Hydrolase</keyword>
<dbReference type="PANTHER" id="PTHR42988:SF2">
    <property type="entry name" value="CYCLIC NUCLEOTIDE PHOSPHODIESTERASE CBUA0032-RELATED"/>
    <property type="match status" value="1"/>
</dbReference>
<dbReference type="GO" id="GO:0004112">
    <property type="term" value="F:cyclic-nucleotide phosphodiesterase activity"/>
    <property type="evidence" value="ECO:0007669"/>
    <property type="project" value="InterPro"/>
</dbReference>
<dbReference type="GO" id="GO:0046872">
    <property type="term" value="F:metal ion binding"/>
    <property type="evidence" value="ECO:0007669"/>
    <property type="project" value="UniProtKB-KW"/>
</dbReference>
<reference evidence="7 8" key="1">
    <citation type="submission" date="2016-10" db="EMBL/GenBank/DDBJ databases">
        <authorList>
            <person name="de Groot N.N."/>
        </authorList>
    </citation>
    <scope>NUCLEOTIDE SEQUENCE [LARGE SCALE GENOMIC DNA]</scope>
    <source>
        <strain evidence="7 8">B7-7</strain>
    </source>
</reference>
<dbReference type="EMBL" id="FOFO01000010">
    <property type="protein sequence ID" value="SEP90267.1"/>
    <property type="molecule type" value="Genomic_DNA"/>
</dbReference>
<evidence type="ECO:0000259" key="6">
    <source>
        <dbReference type="Pfam" id="PF00149"/>
    </source>
</evidence>
<evidence type="ECO:0000313" key="7">
    <source>
        <dbReference type="EMBL" id="SEP90267.1"/>
    </source>
</evidence>
<evidence type="ECO:0000256" key="1">
    <source>
        <dbReference type="ARBA" id="ARBA00022723"/>
    </source>
</evidence>
<sequence length="280" mass="31852">MSLNGPFARPQRIVQITDLHLCEQPGDIMDSGLNTDHSLRQVLDRIRRREKTPDLMLVTGDLVHTPAPTAYRRLRALFNPLPWPVQCLPGNHDEPQMMEDVLCRDNISCRKAVSRGEWLFVNLCSVVEGQPHGLLAEGELAFLDEVLTRHPARNALISLHHPVVFIGSPWIDAISLHNTEAFFEVVDRHPQVRGVLFGHVHQRVEQVRNGVRLMGTPSTCVQFTPRTQKFKLDRLPPAYRRLELHANGHIDTEVVQVPDTPHLKHPPTWRESPENRASMA</sequence>
<dbReference type="InterPro" id="IPR026575">
    <property type="entry name" value="GpdQ/CpdA-like"/>
</dbReference>
<dbReference type="NCBIfam" id="NF008359">
    <property type="entry name" value="PRK11148.1"/>
    <property type="match status" value="1"/>
</dbReference>
<dbReference type="AlphaFoldDB" id="A0A1H9BNA9"/>
<evidence type="ECO:0000256" key="4">
    <source>
        <dbReference type="ARBA" id="ARBA00025742"/>
    </source>
</evidence>
<feature type="region of interest" description="Disordered" evidence="5">
    <location>
        <begin position="258"/>
        <end position="280"/>
    </location>
</feature>
<evidence type="ECO:0000256" key="3">
    <source>
        <dbReference type="ARBA" id="ARBA00023004"/>
    </source>
</evidence>
<organism evidence="7 8">
    <name type="scientific">Ectothiorhodospira magna</name>
    <dbReference type="NCBI Taxonomy" id="867345"/>
    <lineage>
        <taxon>Bacteria</taxon>
        <taxon>Pseudomonadati</taxon>
        <taxon>Pseudomonadota</taxon>
        <taxon>Gammaproteobacteria</taxon>
        <taxon>Chromatiales</taxon>
        <taxon>Ectothiorhodospiraceae</taxon>
        <taxon>Ectothiorhodospira</taxon>
    </lineage>
</organism>
<dbReference type="STRING" id="867345.SAMN05421693_1106"/>
<dbReference type="InterPro" id="IPR029052">
    <property type="entry name" value="Metallo-depent_PP-like"/>
</dbReference>
<feature type="domain" description="Calcineurin-like phosphoesterase" evidence="6">
    <location>
        <begin position="12"/>
        <end position="202"/>
    </location>
</feature>
<dbReference type="OrthoDB" id="9784378at2"/>
<accession>A0A1H9BNA9</accession>
<dbReference type="RefSeq" id="WP_090205464.1">
    <property type="nucleotide sequence ID" value="NZ_FOFO01000010.1"/>
</dbReference>
<dbReference type="InterPro" id="IPR050884">
    <property type="entry name" value="CNP_phosphodiesterase-III"/>
</dbReference>
<name>A0A1H9BNA9_9GAMM</name>
<keyword evidence="3" id="KW-0408">Iron</keyword>
<comment type="similarity">
    <text evidence="4">Belongs to the cyclic nucleotide phosphodiesterase class-III family.</text>
</comment>
<keyword evidence="8" id="KW-1185">Reference proteome</keyword>
<protein>
    <submittedName>
        <fullName evidence="7">Icc protein</fullName>
    </submittedName>
</protein>
<dbReference type="CDD" id="cd07402">
    <property type="entry name" value="MPP_GpdQ"/>
    <property type="match status" value="1"/>
</dbReference>
<dbReference type="InterPro" id="IPR004843">
    <property type="entry name" value="Calcineurin-like_PHP"/>
</dbReference>
<dbReference type="PANTHER" id="PTHR42988">
    <property type="entry name" value="PHOSPHOHYDROLASE"/>
    <property type="match status" value="1"/>
</dbReference>
<dbReference type="SUPFAM" id="SSF56300">
    <property type="entry name" value="Metallo-dependent phosphatases"/>
    <property type="match status" value="1"/>
</dbReference>
<evidence type="ECO:0000256" key="5">
    <source>
        <dbReference type="SAM" id="MobiDB-lite"/>
    </source>
</evidence>
<proteinExistence type="inferred from homology"/>
<dbReference type="Pfam" id="PF00149">
    <property type="entry name" value="Metallophos"/>
    <property type="match status" value="1"/>
</dbReference>
<dbReference type="Gene3D" id="3.60.21.10">
    <property type="match status" value="1"/>
</dbReference>
<keyword evidence="1" id="KW-0479">Metal-binding</keyword>
<dbReference type="Proteomes" id="UP000199496">
    <property type="component" value="Unassembled WGS sequence"/>
</dbReference>
<gene>
    <name evidence="7" type="ORF">SAMN05421693_1106</name>
</gene>
<evidence type="ECO:0000256" key="2">
    <source>
        <dbReference type="ARBA" id="ARBA00022801"/>
    </source>
</evidence>